<feature type="transmembrane region" description="Helical" evidence="6">
    <location>
        <begin position="250"/>
        <end position="274"/>
    </location>
</feature>
<evidence type="ECO:0000256" key="3">
    <source>
        <dbReference type="ARBA" id="ARBA00022692"/>
    </source>
</evidence>
<feature type="transmembrane region" description="Helical" evidence="6">
    <location>
        <begin position="286"/>
        <end position="308"/>
    </location>
</feature>
<comment type="caution">
    <text evidence="7">The sequence shown here is derived from an EMBL/GenBank/DDBJ whole genome shotgun (WGS) entry which is preliminary data.</text>
</comment>
<evidence type="ECO:0000313" key="7">
    <source>
        <dbReference type="EMBL" id="MCF6377550.1"/>
    </source>
</evidence>
<dbReference type="InterPro" id="IPR050833">
    <property type="entry name" value="Poly_Biosynth_Transport"/>
</dbReference>
<keyword evidence="3 6" id="KW-0812">Transmembrane</keyword>
<keyword evidence="4 6" id="KW-1133">Transmembrane helix</keyword>
<feature type="transmembrane region" description="Helical" evidence="6">
    <location>
        <begin position="328"/>
        <end position="349"/>
    </location>
</feature>
<feature type="transmembrane region" description="Helical" evidence="6">
    <location>
        <begin position="45"/>
        <end position="65"/>
    </location>
</feature>
<evidence type="ECO:0000313" key="8">
    <source>
        <dbReference type="Proteomes" id="UP001201161"/>
    </source>
</evidence>
<name>A0ABS9H8K9_9ACTN</name>
<evidence type="ECO:0000256" key="1">
    <source>
        <dbReference type="ARBA" id="ARBA00004651"/>
    </source>
</evidence>
<dbReference type="Pfam" id="PF01943">
    <property type="entry name" value="Polysacc_synt"/>
    <property type="match status" value="1"/>
</dbReference>
<comment type="subcellular location">
    <subcellularLocation>
        <location evidence="1">Cell membrane</location>
        <topology evidence="1">Multi-pass membrane protein</topology>
    </subcellularLocation>
</comment>
<evidence type="ECO:0000256" key="5">
    <source>
        <dbReference type="ARBA" id="ARBA00023136"/>
    </source>
</evidence>
<keyword evidence="2" id="KW-1003">Cell membrane</keyword>
<evidence type="ECO:0000256" key="6">
    <source>
        <dbReference type="SAM" id="Phobius"/>
    </source>
</evidence>
<feature type="transmembrane region" description="Helical" evidence="6">
    <location>
        <begin position="177"/>
        <end position="197"/>
    </location>
</feature>
<sequence>MTARDSAPAARSSSGSTVAAATSVMNVATYGFTIVAARVIGPSQYGAFVACLSLLIVVQVVALGLQATAARRIAVDRSQVAAVEHTILALTTKVALAVGLVLCLLIPAIDALLNLDDLGTATVVAVATVPLTLAGGQAGILQGERRWGALSCFLLAQGVPRLLVGTAIILWRPTATSAILGVAIGFLFPVAVGWWVLRDRRVPETDAPEHSARSMLSESISNAQVLLAFFALSSLDVVLARRVLPEHDAGLYAAGLIMTKVMLFLPQFVVIVVFPDMATPDSRRRALLRSLLAIGALGVVATAAARLLSPVAMVFVGGADFAEVEDLLWVFAMLGTVLAMLQLQVYAVVARQGRRAVLLVWGALAALVVLGLTADSVAGLVTVAVAVDATLLAVLTVVSLRIARRSDPVPTDGAEGSAAAAQ</sequence>
<feature type="transmembrane region" description="Helical" evidence="6">
    <location>
        <begin position="18"/>
        <end position="39"/>
    </location>
</feature>
<keyword evidence="5 6" id="KW-0472">Membrane</keyword>
<feature type="transmembrane region" description="Helical" evidence="6">
    <location>
        <begin position="356"/>
        <end position="374"/>
    </location>
</feature>
<feature type="transmembrane region" description="Helical" evidence="6">
    <location>
        <begin position="121"/>
        <end position="140"/>
    </location>
</feature>
<feature type="transmembrane region" description="Helical" evidence="6">
    <location>
        <begin position="380"/>
        <end position="400"/>
    </location>
</feature>
<dbReference type="Proteomes" id="UP001201161">
    <property type="component" value="Unassembled WGS sequence"/>
</dbReference>
<gene>
    <name evidence="7" type="ORF">L2K70_08040</name>
</gene>
<protein>
    <submittedName>
        <fullName evidence="7">Oligosaccharide flippase family protein</fullName>
    </submittedName>
</protein>
<feature type="transmembrane region" description="Helical" evidence="6">
    <location>
        <begin position="225"/>
        <end position="244"/>
    </location>
</feature>
<reference evidence="7 8" key="1">
    <citation type="submission" date="2022-01" db="EMBL/GenBank/DDBJ databases">
        <title>Nocardioides sp. nov., an actinomycete isolated from mining soil.</title>
        <authorList>
            <person name="Liu L."/>
        </authorList>
    </citation>
    <scope>NUCLEOTIDE SEQUENCE [LARGE SCALE GENOMIC DNA]</scope>
    <source>
        <strain evidence="7 8">KLBMP 9356</strain>
    </source>
</reference>
<accession>A0ABS9H8K9</accession>
<keyword evidence="8" id="KW-1185">Reference proteome</keyword>
<evidence type="ECO:0000256" key="2">
    <source>
        <dbReference type="ARBA" id="ARBA00022475"/>
    </source>
</evidence>
<evidence type="ECO:0000256" key="4">
    <source>
        <dbReference type="ARBA" id="ARBA00022989"/>
    </source>
</evidence>
<dbReference type="InterPro" id="IPR002797">
    <property type="entry name" value="Polysacc_synth"/>
</dbReference>
<feature type="transmembrane region" description="Helical" evidence="6">
    <location>
        <begin position="86"/>
        <end position="109"/>
    </location>
</feature>
<dbReference type="PANTHER" id="PTHR30250">
    <property type="entry name" value="PST FAMILY PREDICTED COLANIC ACID TRANSPORTER"/>
    <property type="match status" value="1"/>
</dbReference>
<organism evidence="7 8">
    <name type="scientific">Nocardioides potassii</name>
    <dbReference type="NCBI Taxonomy" id="2911371"/>
    <lineage>
        <taxon>Bacteria</taxon>
        <taxon>Bacillati</taxon>
        <taxon>Actinomycetota</taxon>
        <taxon>Actinomycetes</taxon>
        <taxon>Propionibacteriales</taxon>
        <taxon>Nocardioidaceae</taxon>
        <taxon>Nocardioides</taxon>
    </lineage>
</organism>
<proteinExistence type="predicted"/>
<dbReference type="PANTHER" id="PTHR30250:SF11">
    <property type="entry name" value="O-ANTIGEN TRANSPORTER-RELATED"/>
    <property type="match status" value="1"/>
</dbReference>
<feature type="transmembrane region" description="Helical" evidence="6">
    <location>
        <begin position="147"/>
        <end position="171"/>
    </location>
</feature>
<dbReference type="EMBL" id="JAKJHZ010000005">
    <property type="protein sequence ID" value="MCF6377550.1"/>
    <property type="molecule type" value="Genomic_DNA"/>
</dbReference>
<dbReference type="RefSeq" id="WP_236401087.1">
    <property type="nucleotide sequence ID" value="NZ_JAKJHZ010000005.1"/>
</dbReference>